<dbReference type="GO" id="GO:0052651">
    <property type="term" value="P:monoacylglycerol catabolic process"/>
    <property type="evidence" value="ECO:0007669"/>
    <property type="project" value="TreeGrafter"/>
</dbReference>
<name>A0AAV3XTS5_9GAST</name>
<gene>
    <name evidence="2" type="ORF">PoB_000004300</name>
</gene>
<keyword evidence="3" id="KW-1185">Reference proteome</keyword>
<dbReference type="AlphaFoldDB" id="A0AAV3XTS5"/>
<comment type="caution">
    <text evidence="2">The sequence shown here is derived from an EMBL/GenBank/DDBJ whole genome shotgun (WGS) entry which is preliminary data.</text>
</comment>
<organism evidence="2 3">
    <name type="scientific">Plakobranchus ocellatus</name>
    <dbReference type="NCBI Taxonomy" id="259542"/>
    <lineage>
        <taxon>Eukaryota</taxon>
        <taxon>Metazoa</taxon>
        <taxon>Spiralia</taxon>
        <taxon>Lophotrochozoa</taxon>
        <taxon>Mollusca</taxon>
        <taxon>Gastropoda</taxon>
        <taxon>Heterobranchia</taxon>
        <taxon>Euthyneura</taxon>
        <taxon>Panpulmonata</taxon>
        <taxon>Sacoglossa</taxon>
        <taxon>Placobranchoidea</taxon>
        <taxon>Plakobranchidae</taxon>
        <taxon>Plakobranchus</taxon>
    </lineage>
</organism>
<feature type="domain" description="AB hydrolase-1" evidence="1">
    <location>
        <begin position="159"/>
        <end position="258"/>
    </location>
</feature>
<dbReference type="GO" id="GO:0004620">
    <property type="term" value="F:phospholipase activity"/>
    <property type="evidence" value="ECO:0007669"/>
    <property type="project" value="TreeGrafter"/>
</dbReference>
<dbReference type="PANTHER" id="PTHR12277">
    <property type="entry name" value="ALPHA/BETA HYDROLASE DOMAIN-CONTAINING PROTEIN"/>
    <property type="match status" value="1"/>
</dbReference>
<dbReference type="Proteomes" id="UP000735302">
    <property type="component" value="Unassembled WGS sequence"/>
</dbReference>
<evidence type="ECO:0000259" key="1">
    <source>
        <dbReference type="Pfam" id="PF00561"/>
    </source>
</evidence>
<evidence type="ECO:0000313" key="3">
    <source>
        <dbReference type="Proteomes" id="UP000735302"/>
    </source>
</evidence>
<protein>
    <submittedName>
        <fullName evidence="2">Abhydrolase domain-containing protein 16a</fullName>
    </submittedName>
</protein>
<dbReference type="EMBL" id="BLXT01000008">
    <property type="protein sequence ID" value="GFN73537.1"/>
    <property type="molecule type" value="Genomic_DNA"/>
</dbReference>
<evidence type="ECO:0000313" key="2">
    <source>
        <dbReference type="EMBL" id="GFN73537.1"/>
    </source>
</evidence>
<proteinExistence type="predicted"/>
<accession>A0AAV3XTS5</accession>
<reference evidence="2 3" key="1">
    <citation type="journal article" date="2021" name="Elife">
        <title>Chloroplast acquisition without the gene transfer in kleptoplastic sea slugs, Plakobranchus ocellatus.</title>
        <authorList>
            <person name="Maeda T."/>
            <person name="Takahashi S."/>
            <person name="Yoshida T."/>
            <person name="Shimamura S."/>
            <person name="Takaki Y."/>
            <person name="Nagai Y."/>
            <person name="Toyoda A."/>
            <person name="Suzuki Y."/>
            <person name="Arimoto A."/>
            <person name="Ishii H."/>
            <person name="Satoh N."/>
            <person name="Nishiyama T."/>
            <person name="Hasebe M."/>
            <person name="Maruyama T."/>
            <person name="Minagawa J."/>
            <person name="Obokata J."/>
            <person name="Shigenobu S."/>
        </authorList>
    </citation>
    <scope>NUCLEOTIDE SEQUENCE [LARGE SCALE GENOMIC DNA]</scope>
</reference>
<dbReference type="Pfam" id="PF00561">
    <property type="entry name" value="Abhydrolase_1"/>
    <property type="match status" value="1"/>
</dbReference>
<dbReference type="GO" id="GO:0006660">
    <property type="term" value="P:phosphatidylserine catabolic process"/>
    <property type="evidence" value="ECO:0007669"/>
    <property type="project" value="TreeGrafter"/>
</dbReference>
<dbReference type="GO" id="GO:0012505">
    <property type="term" value="C:endomembrane system"/>
    <property type="evidence" value="ECO:0007669"/>
    <property type="project" value="TreeGrafter"/>
</dbReference>
<dbReference type="InterPro" id="IPR029058">
    <property type="entry name" value="AB_hydrolase_fold"/>
</dbReference>
<sequence>MVCVCVLQQEELAKYDFEFWGWPVDFKWDSAGADGDKKRAQRPAVQREKGQSTELASLPYRILGYLAMHTFGQKMIYPGSTSLMNFLLSTMLNQGRAQLIEDKGGKRAKILTEDQNELDTMFVDRRGQHRNGDTLVIASEGNGGFYEMGCSGTPIEMNFSVLGWNRPGYGGSSGSPWPPAEQKAVEAVMMYAIHKLGFEPQNIVVFAWSIGGYSAALMARSFPDVQYVVLDATFDDLVPLAVSKMPQSWGGLVSKSIRAYMDLNIAEQLLQYQGPILLIRRTRDEMISTDMAMGNYPSVASNRGNNLLIKLLKFRYPTIVDSSTIPVMQHFLSCEMYRQGKQQHLSLSQFPMSVGKHQHLLLSQFPMFIALNESERDLKEKLALFLITMHMDNFESTHNTPLPGKFFRKPWIPGARL</sequence>
<dbReference type="InterPro" id="IPR000073">
    <property type="entry name" value="AB_hydrolase_1"/>
</dbReference>
<dbReference type="PANTHER" id="PTHR12277:SF72">
    <property type="entry name" value="BAT5L PROTEIN"/>
    <property type="match status" value="1"/>
</dbReference>
<dbReference type="GO" id="GO:0047372">
    <property type="term" value="F:monoacylglycerol lipase activity"/>
    <property type="evidence" value="ECO:0007669"/>
    <property type="project" value="TreeGrafter"/>
</dbReference>
<dbReference type="SUPFAM" id="SSF53474">
    <property type="entry name" value="alpha/beta-Hydrolases"/>
    <property type="match status" value="1"/>
</dbReference>
<dbReference type="Gene3D" id="3.40.50.1820">
    <property type="entry name" value="alpha/beta hydrolase"/>
    <property type="match status" value="1"/>
</dbReference>